<evidence type="ECO:0000313" key="1">
    <source>
        <dbReference type="EMBL" id="QMW23551.1"/>
    </source>
</evidence>
<proteinExistence type="predicted"/>
<dbReference type="InterPro" id="IPR038444">
    <property type="entry name" value="DUF465_sf"/>
</dbReference>
<dbReference type="EMBL" id="CP059851">
    <property type="protein sequence ID" value="QMW23551.1"/>
    <property type="molecule type" value="Genomic_DNA"/>
</dbReference>
<dbReference type="AlphaFoldDB" id="A0A7G5IJK9"/>
<keyword evidence="2" id="KW-1185">Reference proteome</keyword>
<name>A0A7G5IJK9_9SPHN</name>
<dbReference type="RefSeq" id="WP_182297374.1">
    <property type="nucleotide sequence ID" value="NZ_CP059851.1"/>
</dbReference>
<protein>
    <submittedName>
        <fullName evidence="1">YdcH family protein</fullName>
    </submittedName>
</protein>
<sequence>MSFKLIANLRRLHLKLDHEIQAERARRLPDAVRLARLKKTKLKVKDRMTGIDRSLAFA</sequence>
<accession>A0A7G5IJK9</accession>
<evidence type="ECO:0000313" key="2">
    <source>
        <dbReference type="Proteomes" id="UP000515292"/>
    </source>
</evidence>
<dbReference type="Proteomes" id="UP000515292">
    <property type="component" value="Chromosome"/>
</dbReference>
<dbReference type="InterPro" id="IPR007420">
    <property type="entry name" value="DUF465"/>
</dbReference>
<organism evidence="1 2">
    <name type="scientific">Sandaracinobacteroides saxicola</name>
    <dbReference type="NCBI Taxonomy" id="2759707"/>
    <lineage>
        <taxon>Bacteria</taxon>
        <taxon>Pseudomonadati</taxon>
        <taxon>Pseudomonadota</taxon>
        <taxon>Alphaproteobacteria</taxon>
        <taxon>Sphingomonadales</taxon>
        <taxon>Sphingosinicellaceae</taxon>
        <taxon>Sandaracinobacteroides</taxon>
    </lineage>
</organism>
<gene>
    <name evidence="1" type="ORF">H3309_03365</name>
</gene>
<reference evidence="1 2" key="1">
    <citation type="submission" date="2020-07" db="EMBL/GenBank/DDBJ databases">
        <title>Complete genome sequence for Sandaracinobacter sp. M6.</title>
        <authorList>
            <person name="Tang Y."/>
            <person name="Liu Q."/>
            <person name="Guo Z."/>
            <person name="Lei P."/>
            <person name="Huang B."/>
        </authorList>
    </citation>
    <scope>NUCLEOTIDE SEQUENCE [LARGE SCALE GENOMIC DNA]</scope>
    <source>
        <strain evidence="1 2">M6</strain>
    </source>
</reference>
<dbReference type="KEGG" id="sand:H3309_03365"/>
<dbReference type="Pfam" id="PF04325">
    <property type="entry name" value="DUF465"/>
    <property type="match status" value="1"/>
</dbReference>
<dbReference type="Gene3D" id="6.10.280.50">
    <property type="match status" value="1"/>
</dbReference>